<dbReference type="Gene3D" id="1.10.10.10">
    <property type="entry name" value="Winged helix-like DNA-binding domain superfamily/Winged helix DNA-binding domain"/>
    <property type="match status" value="1"/>
</dbReference>
<dbReference type="SUPFAM" id="SSF46785">
    <property type="entry name" value="Winged helix' DNA-binding domain"/>
    <property type="match status" value="1"/>
</dbReference>
<dbReference type="PANTHER" id="PTHR44846">
    <property type="entry name" value="MANNOSYL-D-GLYCERATE TRANSPORT/METABOLISM SYSTEM REPRESSOR MNGR-RELATED"/>
    <property type="match status" value="1"/>
</dbReference>
<name>A0A964E5S9_9PROT</name>
<protein>
    <submittedName>
        <fullName evidence="5">UTRA domain-containing protein</fullName>
    </submittedName>
</protein>
<dbReference type="InterPro" id="IPR028978">
    <property type="entry name" value="Chorismate_lyase_/UTRA_dom_sf"/>
</dbReference>
<dbReference type="SUPFAM" id="SSF64288">
    <property type="entry name" value="Chorismate lyase-like"/>
    <property type="match status" value="1"/>
</dbReference>
<organism evidence="5 6">
    <name type="scientific">Acidisoma cellulosilyticum</name>
    <dbReference type="NCBI Taxonomy" id="2802395"/>
    <lineage>
        <taxon>Bacteria</taxon>
        <taxon>Pseudomonadati</taxon>
        <taxon>Pseudomonadota</taxon>
        <taxon>Alphaproteobacteria</taxon>
        <taxon>Acetobacterales</taxon>
        <taxon>Acidocellaceae</taxon>
        <taxon>Acidisoma</taxon>
    </lineage>
</organism>
<dbReference type="PANTHER" id="PTHR44846:SF16">
    <property type="entry name" value="TRANSCRIPTIONAL REGULATOR PHNF-RELATED"/>
    <property type="match status" value="1"/>
</dbReference>
<dbReference type="EMBL" id="JAESVA010000009">
    <property type="protein sequence ID" value="MCB8882854.1"/>
    <property type="molecule type" value="Genomic_DNA"/>
</dbReference>
<dbReference type="InterPro" id="IPR036390">
    <property type="entry name" value="WH_DNA-bd_sf"/>
</dbReference>
<dbReference type="Gene3D" id="3.40.1410.10">
    <property type="entry name" value="Chorismate lyase-like"/>
    <property type="match status" value="1"/>
</dbReference>
<dbReference type="RefSeq" id="WP_227309506.1">
    <property type="nucleotide sequence ID" value="NZ_JAESVA010000009.1"/>
</dbReference>
<feature type="domain" description="HTH gntR-type" evidence="4">
    <location>
        <begin position="1"/>
        <end position="69"/>
    </location>
</feature>
<evidence type="ECO:0000256" key="3">
    <source>
        <dbReference type="ARBA" id="ARBA00023163"/>
    </source>
</evidence>
<proteinExistence type="predicted"/>
<dbReference type="SMART" id="SM00345">
    <property type="entry name" value="HTH_GNTR"/>
    <property type="match status" value="1"/>
</dbReference>
<dbReference type="InterPro" id="IPR050679">
    <property type="entry name" value="Bact_HTH_transcr_reg"/>
</dbReference>
<dbReference type="AlphaFoldDB" id="A0A964E5S9"/>
<dbReference type="Proteomes" id="UP000721844">
    <property type="component" value="Unassembled WGS sequence"/>
</dbReference>
<keyword evidence="6" id="KW-1185">Reference proteome</keyword>
<accession>A0A964E5S9</accession>
<dbReference type="InterPro" id="IPR011663">
    <property type="entry name" value="UTRA"/>
</dbReference>
<dbReference type="InterPro" id="IPR000524">
    <property type="entry name" value="Tscrpt_reg_HTH_GntR"/>
</dbReference>
<sequence length="224" mass="24318">MNLSDRIRADIETRILSGEWKPGHPIPAEHALMAEYGCARMTVNKAIAAMAADGLVTRRRRAGTVVAAPAAERAVMEIADLAEESASLGLSYRFTILARAVEETPRGPMLSITTLHERDGAPLALEERRISLSAVPEAAGESFDDAPPGTWLLQHVAWSEAEHVIGAHAAEPVLARRLGIAPGAACLTLDRRTWQGGEPITEVRLTYPASRHRFTSRFAQQREG</sequence>
<keyword evidence="2" id="KW-0238">DNA-binding</keyword>
<dbReference type="CDD" id="cd07377">
    <property type="entry name" value="WHTH_GntR"/>
    <property type="match status" value="1"/>
</dbReference>
<evidence type="ECO:0000313" key="6">
    <source>
        <dbReference type="Proteomes" id="UP000721844"/>
    </source>
</evidence>
<dbReference type="PRINTS" id="PR00035">
    <property type="entry name" value="HTHGNTR"/>
</dbReference>
<dbReference type="PROSITE" id="PS50949">
    <property type="entry name" value="HTH_GNTR"/>
    <property type="match status" value="1"/>
</dbReference>
<comment type="caution">
    <text evidence="5">The sequence shown here is derived from an EMBL/GenBank/DDBJ whole genome shotgun (WGS) entry which is preliminary data.</text>
</comment>
<dbReference type="GO" id="GO:0003700">
    <property type="term" value="F:DNA-binding transcription factor activity"/>
    <property type="evidence" value="ECO:0007669"/>
    <property type="project" value="InterPro"/>
</dbReference>
<dbReference type="GO" id="GO:0003677">
    <property type="term" value="F:DNA binding"/>
    <property type="evidence" value="ECO:0007669"/>
    <property type="project" value="UniProtKB-KW"/>
</dbReference>
<dbReference type="InterPro" id="IPR036388">
    <property type="entry name" value="WH-like_DNA-bd_sf"/>
</dbReference>
<dbReference type="Pfam" id="PF07702">
    <property type="entry name" value="UTRA"/>
    <property type="match status" value="1"/>
</dbReference>
<reference evidence="5 6" key="1">
    <citation type="journal article" date="2021" name="Microorganisms">
        <title>Acidisoma silvae sp. nov. and Acidisomacellulosilytica sp. nov., Two Acidophilic Bacteria Isolated from Decaying Wood, Hydrolyzing Cellulose and Producing Poly-3-hydroxybutyrate.</title>
        <authorList>
            <person name="Mieszkin S."/>
            <person name="Pouder E."/>
            <person name="Uroz S."/>
            <person name="Simon-Colin C."/>
            <person name="Alain K."/>
        </authorList>
    </citation>
    <scope>NUCLEOTIDE SEQUENCE [LARGE SCALE GENOMIC DNA]</scope>
    <source>
        <strain evidence="5 6">HW T5.17</strain>
    </source>
</reference>
<dbReference type="Pfam" id="PF00392">
    <property type="entry name" value="GntR"/>
    <property type="match status" value="1"/>
</dbReference>
<gene>
    <name evidence="5" type="ORF">ACELLULO517_21590</name>
</gene>
<evidence type="ECO:0000259" key="4">
    <source>
        <dbReference type="PROSITE" id="PS50949"/>
    </source>
</evidence>
<evidence type="ECO:0000256" key="2">
    <source>
        <dbReference type="ARBA" id="ARBA00023125"/>
    </source>
</evidence>
<evidence type="ECO:0000256" key="1">
    <source>
        <dbReference type="ARBA" id="ARBA00023015"/>
    </source>
</evidence>
<evidence type="ECO:0000313" key="5">
    <source>
        <dbReference type="EMBL" id="MCB8882854.1"/>
    </source>
</evidence>
<keyword evidence="3" id="KW-0804">Transcription</keyword>
<keyword evidence="1" id="KW-0805">Transcription regulation</keyword>
<dbReference type="SMART" id="SM00866">
    <property type="entry name" value="UTRA"/>
    <property type="match status" value="1"/>
</dbReference>